<dbReference type="PANTHER" id="PTHR23113">
    <property type="entry name" value="GUANINE NUCLEOTIDE EXCHANGE FACTOR"/>
    <property type="match status" value="1"/>
</dbReference>
<organism evidence="5 6">
    <name type="scientific">Reticulomyxa filosa</name>
    <dbReference type="NCBI Taxonomy" id="46433"/>
    <lineage>
        <taxon>Eukaryota</taxon>
        <taxon>Sar</taxon>
        <taxon>Rhizaria</taxon>
        <taxon>Retaria</taxon>
        <taxon>Foraminifera</taxon>
        <taxon>Monothalamids</taxon>
        <taxon>Reticulomyxidae</taxon>
        <taxon>Reticulomyxa</taxon>
    </lineage>
</organism>
<reference evidence="5 6" key="1">
    <citation type="journal article" date="2013" name="Curr. Biol.">
        <title>The Genome of the Foraminiferan Reticulomyxa filosa.</title>
        <authorList>
            <person name="Glockner G."/>
            <person name="Hulsmann N."/>
            <person name="Schleicher M."/>
            <person name="Noegel A.A."/>
            <person name="Eichinger L."/>
            <person name="Gallinger C."/>
            <person name="Pawlowski J."/>
            <person name="Sierra R."/>
            <person name="Euteneuer U."/>
            <person name="Pillet L."/>
            <person name="Moustafa A."/>
            <person name="Platzer M."/>
            <person name="Groth M."/>
            <person name="Szafranski K."/>
            <person name="Schliwa M."/>
        </authorList>
    </citation>
    <scope>NUCLEOTIDE SEQUENCE [LARGE SCALE GENOMIC DNA]</scope>
</reference>
<evidence type="ECO:0000313" key="6">
    <source>
        <dbReference type="Proteomes" id="UP000023152"/>
    </source>
</evidence>
<feature type="compositionally biased region" description="Polar residues" evidence="3">
    <location>
        <begin position="138"/>
        <end position="164"/>
    </location>
</feature>
<evidence type="ECO:0000256" key="2">
    <source>
        <dbReference type="PROSITE-ProRule" id="PRU00168"/>
    </source>
</evidence>
<proteinExistence type="predicted"/>
<dbReference type="InterPro" id="IPR019804">
    <property type="entry name" value="Ras_G-nucl-exch_fac_CS"/>
</dbReference>
<dbReference type="PROSITE" id="PS00720">
    <property type="entry name" value="RASGEF"/>
    <property type="match status" value="1"/>
</dbReference>
<feature type="domain" description="Ras-GEF" evidence="4">
    <location>
        <begin position="251"/>
        <end position="480"/>
    </location>
</feature>
<name>X6NCR2_RETFI</name>
<gene>
    <name evidence="5" type="ORF">RFI_13413</name>
</gene>
<dbReference type="InterPro" id="IPR008937">
    <property type="entry name" value="Ras-like_GEF"/>
</dbReference>
<dbReference type="PROSITE" id="PS50009">
    <property type="entry name" value="RASGEF_CAT"/>
    <property type="match status" value="1"/>
</dbReference>
<dbReference type="GO" id="GO:0005085">
    <property type="term" value="F:guanyl-nucleotide exchange factor activity"/>
    <property type="evidence" value="ECO:0007669"/>
    <property type="project" value="UniProtKB-KW"/>
</dbReference>
<evidence type="ECO:0000256" key="3">
    <source>
        <dbReference type="SAM" id="MobiDB-lite"/>
    </source>
</evidence>
<sequence>MNHFWPIDFEPFLYEAIVGEQVPKQENANASTSASVDANVNANVNGTAANMEHAKESTISCAQLWEEIVIELRQSAVHYNAFDPSYVQWVEGEIQKLEQLKMEKKKWCEYIQQEQQRMKTQREIQKKLLRGHEEATMDITQQQSQPSLNDFTASRNDRATTSPHLPQPVSDDATLEGTGIIFPIDANGNTIPIPLEKPRSSSLPVASNAAQVDAMNPNGGRKAKKSASNFYKFIFFFFFFFFLKKLIDKTTAKEYASQLTLMDFELFLKIDPRQYLCKIMDKGNKNMKKYESLKLLIDRFQKLHQYVVITIIGANSLQTRVQLIEFFIYIAEYLLKLNNFYSFMSICSGIDSIQVRKLTTSWGFVNTSCQRKFDQFLQPICSTNKNYHALRKYIANCSPPAIPFLGIVLTDLTFINDGTADRDDKVDNHINFSKYLKFYHAFKDVIRLTRYHLHSNRNDPKLVEEINAKVYNEDATVNPVLNVQSEEEKHDPLKNFFSNQTNEENKEKEANPAKESFFKK</sequence>
<feature type="compositionally biased region" description="Basic and acidic residues" evidence="3">
    <location>
        <begin position="503"/>
        <end position="520"/>
    </location>
</feature>
<evidence type="ECO:0000259" key="4">
    <source>
        <dbReference type="PROSITE" id="PS50009"/>
    </source>
</evidence>
<keyword evidence="1 2" id="KW-0344">Guanine-nucleotide releasing factor</keyword>
<dbReference type="Proteomes" id="UP000023152">
    <property type="component" value="Unassembled WGS sequence"/>
</dbReference>
<dbReference type="GO" id="GO:0007264">
    <property type="term" value="P:small GTPase-mediated signal transduction"/>
    <property type="evidence" value="ECO:0007669"/>
    <property type="project" value="InterPro"/>
</dbReference>
<dbReference type="SUPFAM" id="SSF48366">
    <property type="entry name" value="Ras GEF"/>
    <property type="match status" value="1"/>
</dbReference>
<dbReference type="CDD" id="cd00155">
    <property type="entry name" value="RasGEF"/>
    <property type="match status" value="1"/>
</dbReference>
<keyword evidence="6" id="KW-1185">Reference proteome</keyword>
<comment type="caution">
    <text evidence="5">The sequence shown here is derived from an EMBL/GenBank/DDBJ whole genome shotgun (WGS) entry which is preliminary data.</text>
</comment>
<dbReference type="InterPro" id="IPR036964">
    <property type="entry name" value="RASGEF_cat_dom_sf"/>
</dbReference>
<dbReference type="EMBL" id="ASPP01009724">
    <property type="protein sequence ID" value="ETO23766.1"/>
    <property type="molecule type" value="Genomic_DNA"/>
</dbReference>
<evidence type="ECO:0000256" key="1">
    <source>
        <dbReference type="ARBA" id="ARBA00022658"/>
    </source>
</evidence>
<protein>
    <submittedName>
        <fullName evidence="5">RasGEF domain-containing protein</fullName>
    </submittedName>
</protein>
<accession>X6NCR2</accession>
<feature type="region of interest" description="Disordered" evidence="3">
    <location>
        <begin position="136"/>
        <end position="170"/>
    </location>
</feature>
<dbReference type="Pfam" id="PF00617">
    <property type="entry name" value="RasGEF"/>
    <property type="match status" value="1"/>
</dbReference>
<evidence type="ECO:0000313" key="5">
    <source>
        <dbReference type="EMBL" id="ETO23766.1"/>
    </source>
</evidence>
<dbReference type="PANTHER" id="PTHR23113:SF99">
    <property type="entry name" value="RASGEF DOMAIN-CONTAINING PROTEIN"/>
    <property type="match status" value="1"/>
</dbReference>
<dbReference type="AlphaFoldDB" id="X6NCR2"/>
<dbReference type="InterPro" id="IPR001895">
    <property type="entry name" value="RASGEF_cat_dom"/>
</dbReference>
<feature type="region of interest" description="Disordered" evidence="3">
    <location>
        <begin position="484"/>
        <end position="520"/>
    </location>
</feature>
<dbReference type="OrthoDB" id="546434at2759"/>
<dbReference type="Gene3D" id="1.10.840.10">
    <property type="entry name" value="Ras guanine-nucleotide exchange factors catalytic domain"/>
    <property type="match status" value="1"/>
</dbReference>
<dbReference type="InterPro" id="IPR023578">
    <property type="entry name" value="Ras_GEF_dom_sf"/>
</dbReference>
<dbReference type="SMART" id="SM00147">
    <property type="entry name" value="RasGEF"/>
    <property type="match status" value="1"/>
</dbReference>